<dbReference type="Proteomes" id="UP001143856">
    <property type="component" value="Unassembled WGS sequence"/>
</dbReference>
<accession>A0ACC1MY77</accession>
<protein>
    <submittedName>
        <fullName evidence="1">Uncharacterized protein</fullName>
    </submittedName>
</protein>
<gene>
    <name evidence="1" type="ORF">NUW58_g9446</name>
</gene>
<name>A0ACC1MY77_9PEZI</name>
<organism evidence="1 2">
    <name type="scientific">Xylaria curta</name>
    <dbReference type="NCBI Taxonomy" id="42375"/>
    <lineage>
        <taxon>Eukaryota</taxon>
        <taxon>Fungi</taxon>
        <taxon>Dikarya</taxon>
        <taxon>Ascomycota</taxon>
        <taxon>Pezizomycotina</taxon>
        <taxon>Sordariomycetes</taxon>
        <taxon>Xylariomycetidae</taxon>
        <taxon>Xylariales</taxon>
        <taxon>Xylariaceae</taxon>
        <taxon>Xylaria</taxon>
    </lineage>
</organism>
<evidence type="ECO:0000313" key="1">
    <source>
        <dbReference type="EMBL" id="KAJ2971331.1"/>
    </source>
</evidence>
<keyword evidence="2" id="KW-1185">Reference proteome</keyword>
<evidence type="ECO:0000313" key="2">
    <source>
        <dbReference type="Proteomes" id="UP001143856"/>
    </source>
</evidence>
<sequence length="187" mass="20260">MDCHTKIWLATLNKGHSMIETVFSGLWAETLVADASHTSGNGDHYALFQCDEQPDLLAIIVGYHSPKTSLGERISEKTAARLLEFVTHKELYILDMNVQELPLDSGNIAMLVSESQPGDSGSLPGRGEWGKSVPFLVGPADGGDEGEGKRTWIHVASSEGADQLGQWGIIKNFSKILESHIDSQAAE</sequence>
<reference evidence="1" key="1">
    <citation type="submission" date="2022-10" db="EMBL/GenBank/DDBJ databases">
        <title>Genome Sequence of Xylaria curta.</title>
        <authorList>
            <person name="Buettner E."/>
        </authorList>
    </citation>
    <scope>NUCLEOTIDE SEQUENCE</scope>
    <source>
        <strain evidence="1">Babe10</strain>
    </source>
</reference>
<comment type="caution">
    <text evidence="1">The sequence shown here is derived from an EMBL/GenBank/DDBJ whole genome shotgun (WGS) entry which is preliminary data.</text>
</comment>
<proteinExistence type="predicted"/>
<dbReference type="EMBL" id="JAPDGR010003417">
    <property type="protein sequence ID" value="KAJ2971331.1"/>
    <property type="molecule type" value="Genomic_DNA"/>
</dbReference>